<dbReference type="NCBIfam" id="NF010318">
    <property type="entry name" value="PRK13755.1"/>
    <property type="match status" value="1"/>
</dbReference>
<accession>A0A024EKJ2</accession>
<dbReference type="HOGENOM" id="CLU_153090_0_0_6"/>
<evidence type="ECO:0000256" key="1">
    <source>
        <dbReference type="SAM" id="Phobius"/>
    </source>
</evidence>
<dbReference type="PROSITE" id="PS51257">
    <property type="entry name" value="PROKAR_LIPOPROTEIN"/>
    <property type="match status" value="1"/>
</dbReference>
<dbReference type="Proteomes" id="UP000026913">
    <property type="component" value="Plasmid unnamed"/>
</dbReference>
<protein>
    <submittedName>
        <fullName evidence="2">Inner membrane Hg(II) uptake protein</fullName>
    </submittedName>
</protein>
<gene>
    <name evidence="2" type="primary">merC</name>
    <name evidence="2" type="ORF">OU5_P0197</name>
</gene>
<feature type="transmembrane region" description="Helical" evidence="1">
    <location>
        <begin position="20"/>
        <end position="46"/>
    </location>
</feature>
<name>A0A024EKJ2_9PSED</name>
<dbReference type="Pfam" id="PF03203">
    <property type="entry name" value="MerC"/>
    <property type="match status" value="1"/>
</dbReference>
<keyword evidence="1" id="KW-0812">Transmembrane</keyword>
<organism evidence="2 3">
    <name type="scientific">Pseudomonas mandelii JR-1</name>
    <dbReference type="NCBI Taxonomy" id="1147786"/>
    <lineage>
        <taxon>Bacteria</taxon>
        <taxon>Pseudomonadati</taxon>
        <taxon>Pseudomonadota</taxon>
        <taxon>Gammaproteobacteria</taxon>
        <taxon>Pseudomonadales</taxon>
        <taxon>Pseudomonadaceae</taxon>
        <taxon>Pseudomonas</taxon>
    </lineage>
</organism>
<dbReference type="RefSeq" id="WP_010466045.1">
    <property type="nucleotide sequence ID" value="NZ_CP005961.1"/>
</dbReference>
<geneLocation type="plasmid" evidence="3"/>
<dbReference type="AlphaFoldDB" id="A0A024EKJ2"/>
<dbReference type="GO" id="GO:0016020">
    <property type="term" value="C:membrane"/>
    <property type="evidence" value="ECO:0007669"/>
    <property type="project" value="InterPro"/>
</dbReference>
<keyword evidence="1" id="KW-1133">Transmembrane helix</keyword>
<dbReference type="KEGG" id="pman:OU5_P0197"/>
<sequence length="144" mass="15448">MANPLNRFTRIGDKAGSVGVLVSAIGCASCFPALASLGAAIGLGFLSQWEGLFITTLLPLFAGLALLVNALGWLNHRQWRRTALGLIGPTLVLAAVFFMRAYGWRSGWLLYIGLALMFGVSIWDLVSPANRRCGPDSCPTPQKQ</sequence>
<dbReference type="EMBL" id="CP005961">
    <property type="protein sequence ID" value="AHZ73449.1"/>
    <property type="molecule type" value="Genomic_DNA"/>
</dbReference>
<dbReference type="OrthoDB" id="4764601at2"/>
<dbReference type="GO" id="GO:0015097">
    <property type="term" value="F:mercury ion transmembrane transporter activity"/>
    <property type="evidence" value="ECO:0007669"/>
    <property type="project" value="InterPro"/>
</dbReference>
<feature type="transmembrane region" description="Helical" evidence="1">
    <location>
        <begin position="108"/>
        <end position="126"/>
    </location>
</feature>
<keyword evidence="2" id="KW-0614">Plasmid</keyword>
<evidence type="ECO:0000313" key="2">
    <source>
        <dbReference type="EMBL" id="AHZ73449.1"/>
    </source>
</evidence>
<keyword evidence="1" id="KW-0472">Membrane</keyword>
<feature type="transmembrane region" description="Helical" evidence="1">
    <location>
        <begin position="83"/>
        <end position="102"/>
    </location>
</feature>
<dbReference type="NCBIfam" id="NF033784">
    <property type="entry name" value="transport_merC"/>
    <property type="match status" value="1"/>
</dbReference>
<dbReference type="InterPro" id="IPR004891">
    <property type="entry name" value="Mercury-R_MerC"/>
</dbReference>
<evidence type="ECO:0000313" key="3">
    <source>
        <dbReference type="Proteomes" id="UP000026913"/>
    </source>
</evidence>
<reference evidence="2 3" key="1">
    <citation type="journal article" date="2012" name="J. Bacteriol.">
        <title>Genome sequence of cold-adapted Pseudomonas mandelii strain JR-1.</title>
        <authorList>
            <person name="Jang S.H."/>
            <person name="Kim J."/>
            <person name="Kim J."/>
            <person name="Hong S."/>
            <person name="Lee C."/>
        </authorList>
    </citation>
    <scope>NUCLEOTIDE SEQUENCE [LARGE SCALE GENOMIC DNA]</scope>
    <source>
        <strain evidence="2 3">JR-1</strain>
        <plasmid evidence="3">Plasmid</plasmid>
    </source>
</reference>
<proteinExistence type="predicted"/>
<feature type="transmembrane region" description="Helical" evidence="1">
    <location>
        <begin position="52"/>
        <end position="71"/>
    </location>
</feature>